<dbReference type="InterPro" id="IPR055346">
    <property type="entry name" value="Fe-S_cluster_assembly_SufBD"/>
</dbReference>
<dbReference type="InterPro" id="IPR000825">
    <property type="entry name" value="SUF_FeS_clus_asmbl_SufBD_core"/>
</dbReference>
<organism evidence="4 5">
    <name type="scientific">Salmonella enterica subsp. enterica serovar Wilhelmsburg</name>
    <dbReference type="NCBI Taxonomy" id="1960126"/>
    <lineage>
        <taxon>Bacteria</taxon>
        <taxon>Pseudomonadati</taxon>
        <taxon>Pseudomonadota</taxon>
        <taxon>Gammaproteobacteria</taxon>
        <taxon>Enterobacterales</taxon>
        <taxon>Enterobacteriaceae</taxon>
        <taxon>Salmonella</taxon>
    </lineage>
</organism>
<dbReference type="InterPro" id="IPR037284">
    <property type="entry name" value="SUF_FeS_clus_asmbl_SufBD_sf"/>
</dbReference>
<dbReference type="PANTHER" id="PTHR30508:SF1">
    <property type="entry name" value="UPF0051 PROTEIN ABCI8, CHLOROPLASTIC-RELATED"/>
    <property type="match status" value="1"/>
</dbReference>
<dbReference type="EMBL" id="PYKB01001284">
    <property type="protein sequence ID" value="TGC81934.1"/>
    <property type="molecule type" value="Genomic_DNA"/>
</dbReference>
<comment type="similarity">
    <text evidence="1">Belongs to the iron-sulfur cluster assembly SufBD family.</text>
</comment>
<name>A0A659Q784_SALET</name>
<feature type="domain" description="SUF system FeS cluster assembly SufBD core" evidence="3">
    <location>
        <begin position="15"/>
        <end position="101"/>
    </location>
</feature>
<evidence type="ECO:0000313" key="4">
    <source>
        <dbReference type="EMBL" id="TGC81934.1"/>
    </source>
</evidence>
<evidence type="ECO:0000313" key="5">
    <source>
        <dbReference type="Proteomes" id="UP000298491"/>
    </source>
</evidence>
<feature type="region of interest" description="Disordered" evidence="2">
    <location>
        <begin position="1"/>
        <end position="25"/>
    </location>
</feature>
<accession>A0A659Q784</accession>
<feature type="compositionally biased region" description="Polar residues" evidence="2">
    <location>
        <begin position="1"/>
        <end position="20"/>
    </location>
</feature>
<evidence type="ECO:0000259" key="3">
    <source>
        <dbReference type="Pfam" id="PF01458"/>
    </source>
</evidence>
<reference evidence="4 5" key="1">
    <citation type="submission" date="2018-03" db="EMBL/GenBank/DDBJ databases">
        <title>Non-Typhoidal Salmonella genome sequencing and assembly.</title>
        <authorList>
            <person name="Matchawe C."/>
        </authorList>
    </citation>
    <scope>NUCLEOTIDE SEQUENCE [LARGE SCALE GENOMIC DNA]</scope>
    <source>
        <strain evidence="4 5">35dea</strain>
    </source>
</reference>
<dbReference type="PANTHER" id="PTHR30508">
    <property type="entry name" value="FES CLUSTER ASSEMBLY PROTEIN SUF"/>
    <property type="match status" value="1"/>
</dbReference>
<dbReference type="SUPFAM" id="SSF101960">
    <property type="entry name" value="Stabilizer of iron transporter SufD"/>
    <property type="match status" value="1"/>
</dbReference>
<dbReference type="Proteomes" id="UP000298491">
    <property type="component" value="Unassembled WGS sequence"/>
</dbReference>
<dbReference type="Pfam" id="PF01458">
    <property type="entry name" value="SUFBD_core"/>
    <property type="match status" value="1"/>
</dbReference>
<feature type="non-terminal residue" evidence="4">
    <location>
        <position position="1"/>
    </location>
</feature>
<dbReference type="AlphaFoldDB" id="A0A659Q784"/>
<proteinExistence type="inferred from homology"/>
<protein>
    <submittedName>
        <fullName evidence="4">Fe-S cluster assembly protein SufB</fullName>
    </submittedName>
</protein>
<evidence type="ECO:0000256" key="1">
    <source>
        <dbReference type="ARBA" id="ARBA00043967"/>
    </source>
</evidence>
<comment type="caution">
    <text evidence="4">The sequence shown here is derived from an EMBL/GenBank/DDBJ whole genome shotgun (WGS) entry which is preliminary data.</text>
</comment>
<gene>
    <name evidence="4" type="ORF">C9F09_22005</name>
</gene>
<evidence type="ECO:0000256" key="2">
    <source>
        <dbReference type="SAM" id="MobiDB-lite"/>
    </source>
</evidence>
<sequence>HPTRATPSSNATPAGPSQTSDRGRVKIMPTATNARNFTQCDSMLIGADCGAHTFPYVECRNNSAQLEHEATTSRIGEDQLFYCLQRGISEEDAISMIVNGFCKDVFSELPLEFAVEAQKLLAISLEHSVG</sequence>
<dbReference type="GO" id="GO:0016226">
    <property type="term" value="P:iron-sulfur cluster assembly"/>
    <property type="evidence" value="ECO:0007669"/>
    <property type="project" value="InterPro"/>
</dbReference>